<dbReference type="InterPro" id="IPR011990">
    <property type="entry name" value="TPR-like_helical_dom_sf"/>
</dbReference>
<feature type="repeat" description="TPR" evidence="1">
    <location>
        <begin position="163"/>
        <end position="196"/>
    </location>
</feature>
<dbReference type="SUPFAM" id="SSF48452">
    <property type="entry name" value="TPR-like"/>
    <property type="match status" value="1"/>
</dbReference>
<organism evidence="2 3">
    <name type="scientific">Reticulibacter mediterranei</name>
    <dbReference type="NCBI Taxonomy" id="2778369"/>
    <lineage>
        <taxon>Bacteria</taxon>
        <taxon>Bacillati</taxon>
        <taxon>Chloroflexota</taxon>
        <taxon>Ktedonobacteria</taxon>
        <taxon>Ktedonobacterales</taxon>
        <taxon>Reticulibacteraceae</taxon>
        <taxon>Reticulibacter</taxon>
    </lineage>
</organism>
<dbReference type="RefSeq" id="WP_220204563.1">
    <property type="nucleotide sequence ID" value="NZ_BNJK01000001.1"/>
</dbReference>
<keyword evidence="1" id="KW-0802">TPR repeat</keyword>
<protein>
    <recommendedName>
        <fullName evidence="4">MalT-like TPR region domain-containing protein</fullName>
    </recommendedName>
</protein>
<proteinExistence type="predicted"/>
<reference evidence="2" key="1">
    <citation type="submission" date="2020-10" db="EMBL/GenBank/DDBJ databases">
        <title>Taxonomic study of unclassified bacteria belonging to the class Ktedonobacteria.</title>
        <authorList>
            <person name="Yabe S."/>
            <person name="Wang C.M."/>
            <person name="Zheng Y."/>
            <person name="Sakai Y."/>
            <person name="Cavaletti L."/>
            <person name="Monciardini P."/>
            <person name="Donadio S."/>
        </authorList>
    </citation>
    <scope>NUCLEOTIDE SEQUENCE</scope>
    <source>
        <strain evidence="2">ID150040</strain>
    </source>
</reference>
<keyword evidence="3" id="KW-1185">Reference proteome</keyword>
<dbReference type="AlphaFoldDB" id="A0A8J3IEA7"/>
<accession>A0A8J3IEA7</accession>
<evidence type="ECO:0000313" key="3">
    <source>
        <dbReference type="Proteomes" id="UP000597444"/>
    </source>
</evidence>
<sequence>MQSFTPTHEEFTKRYATAIDTLCEIARAYFFSGRLNDAQRLLRTSLQLIEGSERELQHRLKLLILYGQVLVVNLLITRGSADLLFSTILNAKQIAEAAHDQQGIADALSLLGQAHNFATLVASLKNSVSPFSPQGQGKYDEALAYQQHALELREALHDTRGISESYFQIGVVYERAQQYDRSQEYYTKARQVADQHGYPFEKTEPTRHSSIHALRQGNLDQALTLALQALSLREEARFKPYLPLDHLLLRDIYEAKGDTANAQSHIEIASTIASEMGLTTLVSSMPNMRDLLATQQEGT</sequence>
<dbReference type="SMART" id="SM00028">
    <property type="entry name" value="TPR"/>
    <property type="match status" value="2"/>
</dbReference>
<gene>
    <name evidence="2" type="ORF">KSF_038420</name>
</gene>
<dbReference type="Gene3D" id="1.25.40.10">
    <property type="entry name" value="Tetratricopeptide repeat domain"/>
    <property type="match status" value="1"/>
</dbReference>
<evidence type="ECO:0008006" key="4">
    <source>
        <dbReference type="Google" id="ProtNLM"/>
    </source>
</evidence>
<dbReference type="Proteomes" id="UP000597444">
    <property type="component" value="Unassembled WGS sequence"/>
</dbReference>
<dbReference type="EMBL" id="BNJK01000001">
    <property type="protein sequence ID" value="GHO93794.1"/>
    <property type="molecule type" value="Genomic_DNA"/>
</dbReference>
<comment type="caution">
    <text evidence="2">The sequence shown here is derived from an EMBL/GenBank/DDBJ whole genome shotgun (WGS) entry which is preliminary data.</text>
</comment>
<dbReference type="Pfam" id="PF13424">
    <property type="entry name" value="TPR_12"/>
    <property type="match status" value="1"/>
</dbReference>
<evidence type="ECO:0000256" key="1">
    <source>
        <dbReference type="PROSITE-ProRule" id="PRU00339"/>
    </source>
</evidence>
<dbReference type="PROSITE" id="PS50005">
    <property type="entry name" value="TPR"/>
    <property type="match status" value="1"/>
</dbReference>
<dbReference type="PANTHER" id="PTHR10098">
    <property type="entry name" value="RAPSYN-RELATED"/>
    <property type="match status" value="1"/>
</dbReference>
<name>A0A8J3IEA7_9CHLR</name>
<dbReference type="InterPro" id="IPR019734">
    <property type="entry name" value="TPR_rpt"/>
</dbReference>
<evidence type="ECO:0000313" key="2">
    <source>
        <dbReference type="EMBL" id="GHO93794.1"/>
    </source>
</evidence>